<dbReference type="Gramene" id="AUR62018165-RA">
    <property type="protein sequence ID" value="AUR62018165-RA:cds"/>
    <property type="gene ID" value="AUR62018165"/>
</dbReference>
<evidence type="ECO:0000313" key="2">
    <source>
        <dbReference type="EnsemblPlants" id="AUR62018165-RA:cds"/>
    </source>
</evidence>
<proteinExistence type="predicted"/>
<name>A0A803LSH1_CHEQI</name>
<dbReference type="Proteomes" id="UP000596660">
    <property type="component" value="Unplaced"/>
</dbReference>
<protein>
    <submittedName>
        <fullName evidence="2">Uncharacterized protein</fullName>
    </submittedName>
</protein>
<evidence type="ECO:0000313" key="3">
    <source>
        <dbReference type="Proteomes" id="UP000596660"/>
    </source>
</evidence>
<evidence type="ECO:0000256" key="1">
    <source>
        <dbReference type="SAM" id="MobiDB-lite"/>
    </source>
</evidence>
<dbReference type="EnsemblPlants" id="AUR62018165-RA">
    <property type="protein sequence ID" value="AUR62018165-RA:cds"/>
    <property type="gene ID" value="AUR62018165"/>
</dbReference>
<keyword evidence="3" id="KW-1185">Reference proteome</keyword>
<reference evidence="2" key="2">
    <citation type="submission" date="2021-03" db="UniProtKB">
        <authorList>
            <consortium name="EnsemblPlants"/>
        </authorList>
    </citation>
    <scope>IDENTIFICATION</scope>
</reference>
<sequence>MEYDGGFTNIFDDVAEGFNASHLKTLISNLGYTNLSKLHYLDPRKSMLDGIRYLGYDDATFDPFINLLVEYEKVGKARKIDKDYEEELRQLKRVAENKRKQPAEEVDSEYEDSTDLDSPDDASDEEDCGYIVPVPTKIKRSSTFKKYKQGTTPQETKFYIGQEFDNAQHLKKAITDYCIFMGEMCISL</sequence>
<feature type="compositionally biased region" description="Acidic residues" evidence="1">
    <location>
        <begin position="104"/>
        <end position="127"/>
    </location>
</feature>
<reference evidence="2" key="1">
    <citation type="journal article" date="2017" name="Nature">
        <title>The genome of Chenopodium quinoa.</title>
        <authorList>
            <person name="Jarvis D.E."/>
            <person name="Ho Y.S."/>
            <person name="Lightfoot D.J."/>
            <person name="Schmoeckel S.M."/>
            <person name="Li B."/>
            <person name="Borm T.J.A."/>
            <person name="Ohyanagi H."/>
            <person name="Mineta K."/>
            <person name="Michell C.T."/>
            <person name="Saber N."/>
            <person name="Kharbatia N.M."/>
            <person name="Rupper R.R."/>
            <person name="Sharp A.R."/>
            <person name="Dally N."/>
            <person name="Boughton B.A."/>
            <person name="Woo Y.H."/>
            <person name="Gao G."/>
            <person name="Schijlen E.G.W.M."/>
            <person name="Guo X."/>
            <person name="Momin A.A."/>
            <person name="Negrao S."/>
            <person name="Al-Babili S."/>
            <person name="Gehring C."/>
            <person name="Roessner U."/>
            <person name="Jung C."/>
            <person name="Murphy K."/>
            <person name="Arold S.T."/>
            <person name="Gojobori T."/>
            <person name="van der Linden C.G."/>
            <person name="van Loo E.N."/>
            <person name="Jellen E.N."/>
            <person name="Maughan P.J."/>
            <person name="Tester M."/>
        </authorList>
    </citation>
    <scope>NUCLEOTIDE SEQUENCE [LARGE SCALE GENOMIC DNA]</scope>
    <source>
        <strain evidence="2">cv. PI 614886</strain>
    </source>
</reference>
<accession>A0A803LSH1</accession>
<dbReference type="AlphaFoldDB" id="A0A803LSH1"/>
<organism evidence="2 3">
    <name type="scientific">Chenopodium quinoa</name>
    <name type="common">Quinoa</name>
    <dbReference type="NCBI Taxonomy" id="63459"/>
    <lineage>
        <taxon>Eukaryota</taxon>
        <taxon>Viridiplantae</taxon>
        <taxon>Streptophyta</taxon>
        <taxon>Embryophyta</taxon>
        <taxon>Tracheophyta</taxon>
        <taxon>Spermatophyta</taxon>
        <taxon>Magnoliopsida</taxon>
        <taxon>eudicotyledons</taxon>
        <taxon>Gunneridae</taxon>
        <taxon>Pentapetalae</taxon>
        <taxon>Caryophyllales</taxon>
        <taxon>Chenopodiaceae</taxon>
        <taxon>Chenopodioideae</taxon>
        <taxon>Atripliceae</taxon>
        <taxon>Chenopodium</taxon>
    </lineage>
</organism>
<feature type="region of interest" description="Disordered" evidence="1">
    <location>
        <begin position="95"/>
        <end position="127"/>
    </location>
</feature>